<dbReference type="InterPro" id="IPR045049">
    <property type="entry name" value="Pcy1-like"/>
</dbReference>
<evidence type="ECO:0000256" key="8">
    <source>
        <dbReference type="ARBA" id="ARBA00026101"/>
    </source>
</evidence>
<dbReference type="InterPro" id="IPR041723">
    <property type="entry name" value="CCT"/>
</dbReference>
<dbReference type="GO" id="GO:0031210">
    <property type="term" value="F:phosphatidylcholine binding"/>
    <property type="evidence" value="ECO:0007669"/>
    <property type="project" value="TreeGrafter"/>
</dbReference>
<evidence type="ECO:0000313" key="11">
    <source>
        <dbReference type="EMBL" id="KAF8417008.1"/>
    </source>
</evidence>
<comment type="caution">
    <text evidence="11">The sequence shown here is derived from an EMBL/GenBank/DDBJ whole genome shotgun (WGS) entry which is preliminary data.</text>
</comment>
<keyword evidence="3" id="KW-0808">Transferase</keyword>
<feature type="domain" description="Cytidyltransferase-like" evidence="10">
    <location>
        <begin position="205"/>
        <end position="332"/>
    </location>
</feature>
<organism evidence="11 12">
    <name type="scientific">Boletus edulis BED1</name>
    <dbReference type="NCBI Taxonomy" id="1328754"/>
    <lineage>
        <taxon>Eukaryota</taxon>
        <taxon>Fungi</taxon>
        <taxon>Dikarya</taxon>
        <taxon>Basidiomycota</taxon>
        <taxon>Agaricomycotina</taxon>
        <taxon>Agaricomycetes</taxon>
        <taxon>Agaricomycetidae</taxon>
        <taxon>Boletales</taxon>
        <taxon>Boletineae</taxon>
        <taxon>Boletaceae</taxon>
        <taxon>Boletoideae</taxon>
        <taxon>Boletus</taxon>
    </lineage>
</organism>
<evidence type="ECO:0000256" key="6">
    <source>
        <dbReference type="ARBA" id="ARBA00023209"/>
    </source>
</evidence>
<dbReference type="EC" id="2.7.7.15" evidence="8"/>
<dbReference type="Gene3D" id="3.40.50.620">
    <property type="entry name" value="HUPs"/>
    <property type="match status" value="1"/>
</dbReference>
<evidence type="ECO:0000259" key="10">
    <source>
        <dbReference type="Pfam" id="PF01467"/>
    </source>
</evidence>
<proteinExistence type="inferred from homology"/>
<gene>
    <name evidence="11" type="ORF">L210DRAFT_2498062</name>
</gene>
<dbReference type="AlphaFoldDB" id="A0AAD4G680"/>
<dbReference type="NCBIfam" id="TIGR00125">
    <property type="entry name" value="cyt_tran_rel"/>
    <property type="match status" value="1"/>
</dbReference>
<name>A0AAD4G680_BOLED</name>
<evidence type="ECO:0000256" key="7">
    <source>
        <dbReference type="ARBA" id="ARBA00023264"/>
    </source>
</evidence>
<keyword evidence="4" id="KW-0548">Nucleotidyltransferase</keyword>
<dbReference type="CDD" id="cd02174">
    <property type="entry name" value="CCT"/>
    <property type="match status" value="1"/>
</dbReference>
<sequence>MINNNHNSPTAPAHINIMESPTELLHHHKKTLHSKRSFGKYPHPIDSPTYDASEEDNDPLTDDGGSAVSLPVLLRANRATNAPHTSKLSSRARHQLASSMLSDDGTDSQTYDGDVESSMIAGVGPHQASKGFLYPNLDHASSNSTLTSQVEDNVLPPTYKPVSACNPAGLAPEDIQAFVQRAIDGEPGRTYRINPPPTDRPVRIFADGVYDLFHFGHALQLRQAKLSFPNVYLLAGVNSDEDVVAYKARCVMTHSERCEAVRHCRWVDEVIPDCPWVMNAAFLDKWNIDYVAHDEEPYVAEGHDDVYAFVKQRGQFIPTRRTPGVSTSELLERIISGYRQRDFDGKLEKMGLTALKAQNSAFEDKSNTS</sequence>
<evidence type="ECO:0000256" key="1">
    <source>
        <dbReference type="ARBA" id="ARBA00010101"/>
    </source>
</evidence>
<dbReference type="InterPro" id="IPR004821">
    <property type="entry name" value="Cyt_trans-like"/>
</dbReference>
<dbReference type="EMBL" id="WHUW01000237">
    <property type="protein sequence ID" value="KAF8417008.1"/>
    <property type="molecule type" value="Genomic_DNA"/>
</dbReference>
<evidence type="ECO:0000256" key="9">
    <source>
        <dbReference type="SAM" id="MobiDB-lite"/>
    </source>
</evidence>
<dbReference type="Pfam" id="PF01467">
    <property type="entry name" value="CTP_transf_like"/>
    <property type="match status" value="1"/>
</dbReference>
<evidence type="ECO:0000256" key="3">
    <source>
        <dbReference type="ARBA" id="ARBA00022679"/>
    </source>
</evidence>
<reference evidence="11" key="1">
    <citation type="submission" date="2019-10" db="EMBL/GenBank/DDBJ databases">
        <authorList>
            <consortium name="DOE Joint Genome Institute"/>
            <person name="Kuo A."/>
            <person name="Miyauchi S."/>
            <person name="Kiss E."/>
            <person name="Drula E."/>
            <person name="Kohler A."/>
            <person name="Sanchez-Garcia M."/>
            <person name="Andreopoulos B."/>
            <person name="Barry K.W."/>
            <person name="Bonito G."/>
            <person name="Buee M."/>
            <person name="Carver A."/>
            <person name="Chen C."/>
            <person name="Cichocki N."/>
            <person name="Clum A."/>
            <person name="Culley D."/>
            <person name="Crous P.W."/>
            <person name="Fauchery L."/>
            <person name="Girlanda M."/>
            <person name="Hayes R."/>
            <person name="Keri Z."/>
            <person name="LaButti K."/>
            <person name="Lipzen A."/>
            <person name="Lombard V."/>
            <person name="Magnuson J."/>
            <person name="Maillard F."/>
            <person name="Morin E."/>
            <person name="Murat C."/>
            <person name="Nolan M."/>
            <person name="Ohm R."/>
            <person name="Pangilinan J."/>
            <person name="Pereira M."/>
            <person name="Perotto S."/>
            <person name="Peter M."/>
            <person name="Riley R."/>
            <person name="Sitrit Y."/>
            <person name="Stielow B."/>
            <person name="Szollosi G."/>
            <person name="Zifcakova L."/>
            <person name="Stursova M."/>
            <person name="Spatafora J.W."/>
            <person name="Tedersoo L."/>
            <person name="Vaario L.-M."/>
            <person name="Yamada A."/>
            <person name="Yan M."/>
            <person name="Wang P."/>
            <person name="Xu J."/>
            <person name="Bruns T."/>
            <person name="Baldrian P."/>
            <person name="Vilgalys R."/>
            <person name="Henrissat B."/>
            <person name="Grigoriev I.V."/>
            <person name="Hibbett D."/>
            <person name="Nagy L.G."/>
            <person name="Martin F.M."/>
        </authorList>
    </citation>
    <scope>NUCLEOTIDE SEQUENCE</scope>
    <source>
        <strain evidence="11">BED1</strain>
    </source>
</reference>
<feature type="compositionally biased region" description="Acidic residues" evidence="9">
    <location>
        <begin position="52"/>
        <end position="61"/>
    </location>
</feature>
<dbReference type="PANTHER" id="PTHR10739">
    <property type="entry name" value="CYTIDYLYLTRANSFERASE"/>
    <property type="match status" value="1"/>
</dbReference>
<evidence type="ECO:0000256" key="5">
    <source>
        <dbReference type="ARBA" id="ARBA00023098"/>
    </source>
</evidence>
<dbReference type="GO" id="GO:0005635">
    <property type="term" value="C:nuclear envelope"/>
    <property type="evidence" value="ECO:0007669"/>
    <property type="project" value="TreeGrafter"/>
</dbReference>
<feature type="compositionally biased region" description="Basic residues" evidence="9">
    <location>
        <begin position="26"/>
        <end position="38"/>
    </location>
</feature>
<dbReference type="PANTHER" id="PTHR10739:SF13">
    <property type="entry name" value="CHOLINE-PHOSPHATE CYTIDYLYLTRANSFERASE"/>
    <property type="match status" value="1"/>
</dbReference>
<dbReference type="SUPFAM" id="SSF52374">
    <property type="entry name" value="Nucleotidylyl transferase"/>
    <property type="match status" value="1"/>
</dbReference>
<dbReference type="InterPro" id="IPR014729">
    <property type="entry name" value="Rossmann-like_a/b/a_fold"/>
</dbReference>
<dbReference type="GO" id="GO:0004105">
    <property type="term" value="F:choline-phosphate cytidylyltransferase activity"/>
    <property type="evidence" value="ECO:0007669"/>
    <property type="project" value="UniProtKB-EC"/>
</dbReference>
<dbReference type="Proteomes" id="UP001194468">
    <property type="component" value="Unassembled WGS sequence"/>
</dbReference>
<keyword evidence="2" id="KW-0444">Lipid biosynthesis</keyword>
<keyword evidence="6" id="KW-0594">Phospholipid biosynthesis</keyword>
<reference evidence="11" key="2">
    <citation type="journal article" date="2020" name="Nat. Commun.">
        <title>Large-scale genome sequencing of mycorrhizal fungi provides insights into the early evolution of symbiotic traits.</title>
        <authorList>
            <person name="Miyauchi S."/>
            <person name="Kiss E."/>
            <person name="Kuo A."/>
            <person name="Drula E."/>
            <person name="Kohler A."/>
            <person name="Sanchez-Garcia M."/>
            <person name="Morin E."/>
            <person name="Andreopoulos B."/>
            <person name="Barry K.W."/>
            <person name="Bonito G."/>
            <person name="Buee M."/>
            <person name="Carver A."/>
            <person name="Chen C."/>
            <person name="Cichocki N."/>
            <person name="Clum A."/>
            <person name="Culley D."/>
            <person name="Crous P.W."/>
            <person name="Fauchery L."/>
            <person name="Girlanda M."/>
            <person name="Hayes R.D."/>
            <person name="Keri Z."/>
            <person name="LaButti K."/>
            <person name="Lipzen A."/>
            <person name="Lombard V."/>
            <person name="Magnuson J."/>
            <person name="Maillard F."/>
            <person name="Murat C."/>
            <person name="Nolan M."/>
            <person name="Ohm R.A."/>
            <person name="Pangilinan J."/>
            <person name="Pereira M.F."/>
            <person name="Perotto S."/>
            <person name="Peter M."/>
            <person name="Pfister S."/>
            <person name="Riley R."/>
            <person name="Sitrit Y."/>
            <person name="Stielow J.B."/>
            <person name="Szollosi G."/>
            <person name="Zifcakova L."/>
            <person name="Stursova M."/>
            <person name="Spatafora J.W."/>
            <person name="Tedersoo L."/>
            <person name="Vaario L.M."/>
            <person name="Yamada A."/>
            <person name="Yan M."/>
            <person name="Wang P."/>
            <person name="Xu J."/>
            <person name="Bruns T."/>
            <person name="Baldrian P."/>
            <person name="Vilgalys R."/>
            <person name="Dunand C."/>
            <person name="Henrissat B."/>
            <person name="Grigoriev I.V."/>
            <person name="Hibbett D."/>
            <person name="Nagy L.G."/>
            <person name="Martin F.M."/>
        </authorList>
    </citation>
    <scope>NUCLEOTIDE SEQUENCE</scope>
    <source>
        <strain evidence="11">BED1</strain>
    </source>
</reference>
<feature type="compositionally biased region" description="Polar residues" evidence="9">
    <location>
        <begin position="78"/>
        <end position="89"/>
    </location>
</feature>
<accession>A0AAD4G680</accession>
<feature type="region of interest" description="Disordered" evidence="9">
    <location>
        <begin position="26"/>
        <end position="112"/>
    </location>
</feature>
<evidence type="ECO:0000256" key="4">
    <source>
        <dbReference type="ARBA" id="ARBA00022695"/>
    </source>
</evidence>
<protein>
    <recommendedName>
        <fullName evidence="8">choline-phosphate cytidylyltransferase</fullName>
        <ecNumber evidence="8">2.7.7.15</ecNumber>
    </recommendedName>
</protein>
<evidence type="ECO:0000313" key="12">
    <source>
        <dbReference type="Proteomes" id="UP001194468"/>
    </source>
</evidence>
<keyword evidence="5" id="KW-0443">Lipid metabolism</keyword>
<evidence type="ECO:0000256" key="2">
    <source>
        <dbReference type="ARBA" id="ARBA00022516"/>
    </source>
</evidence>
<keyword evidence="7" id="KW-1208">Phospholipid metabolism</keyword>
<comment type="similarity">
    <text evidence="1">Belongs to the cytidylyltransferase family.</text>
</comment>
<feature type="compositionally biased region" description="Polar residues" evidence="9">
    <location>
        <begin position="96"/>
        <end position="111"/>
    </location>
</feature>
<keyword evidence="12" id="KW-1185">Reference proteome</keyword>